<comment type="caution">
    <text evidence="2">The sequence shown here is derived from an EMBL/GenBank/DDBJ whole genome shotgun (WGS) entry which is preliminary data.</text>
</comment>
<feature type="compositionally biased region" description="Basic and acidic residues" evidence="1">
    <location>
        <begin position="16"/>
        <end position="29"/>
    </location>
</feature>
<sequence>MHEDNDGLGSQSVSDQQRKTRQTADRMNDELPQPTITPYSIHIHPKLNFYPPHSFITHSAEFSQHHQQLWCGVRVSRTRRLKKEVGGGRGGGGMEFRCRDG</sequence>
<proteinExistence type="predicted"/>
<dbReference type="EMBL" id="JBICBT010000133">
    <property type="protein sequence ID" value="KAL3122495.1"/>
    <property type="molecule type" value="Genomic_DNA"/>
</dbReference>
<dbReference type="Proteomes" id="UP001620626">
    <property type="component" value="Unassembled WGS sequence"/>
</dbReference>
<reference evidence="2 3" key="1">
    <citation type="submission" date="2024-10" db="EMBL/GenBank/DDBJ databases">
        <authorList>
            <person name="Kim D."/>
        </authorList>
    </citation>
    <scope>NUCLEOTIDE SEQUENCE [LARGE SCALE GENOMIC DNA]</scope>
    <source>
        <strain evidence="2">BH-2024</strain>
    </source>
</reference>
<protein>
    <submittedName>
        <fullName evidence="2">Uncharacterized protein</fullName>
    </submittedName>
</protein>
<feature type="region of interest" description="Disordered" evidence="1">
    <location>
        <begin position="1"/>
        <end position="38"/>
    </location>
</feature>
<organism evidence="2 3">
    <name type="scientific">Heterodera trifolii</name>
    <dbReference type="NCBI Taxonomy" id="157864"/>
    <lineage>
        <taxon>Eukaryota</taxon>
        <taxon>Metazoa</taxon>
        <taxon>Ecdysozoa</taxon>
        <taxon>Nematoda</taxon>
        <taxon>Chromadorea</taxon>
        <taxon>Rhabditida</taxon>
        <taxon>Tylenchina</taxon>
        <taxon>Tylenchomorpha</taxon>
        <taxon>Tylenchoidea</taxon>
        <taxon>Heteroderidae</taxon>
        <taxon>Heteroderinae</taxon>
        <taxon>Heterodera</taxon>
    </lineage>
</organism>
<name>A0ABD2M4P4_9BILA</name>
<gene>
    <name evidence="2" type="ORF">niasHT_003031</name>
</gene>
<keyword evidence="3" id="KW-1185">Reference proteome</keyword>
<evidence type="ECO:0000313" key="2">
    <source>
        <dbReference type="EMBL" id="KAL3122495.1"/>
    </source>
</evidence>
<accession>A0ABD2M4P4</accession>
<evidence type="ECO:0000256" key="1">
    <source>
        <dbReference type="SAM" id="MobiDB-lite"/>
    </source>
</evidence>
<evidence type="ECO:0000313" key="3">
    <source>
        <dbReference type="Proteomes" id="UP001620626"/>
    </source>
</evidence>
<dbReference type="AlphaFoldDB" id="A0ABD2M4P4"/>